<dbReference type="RefSeq" id="WP_354694644.1">
    <property type="nucleotide sequence ID" value="NZ_JAZHOG010000004.1"/>
</dbReference>
<evidence type="ECO:0000313" key="5">
    <source>
        <dbReference type="Proteomes" id="UP001359886"/>
    </source>
</evidence>
<dbReference type="InterPro" id="IPR003137">
    <property type="entry name" value="PA_domain"/>
</dbReference>
<keyword evidence="5" id="KW-1185">Reference proteome</keyword>
<comment type="caution">
    <text evidence="4">The sequence shown here is derived from an EMBL/GenBank/DDBJ whole genome shotgun (WGS) entry which is preliminary data.</text>
</comment>
<feature type="signal peptide" evidence="2">
    <location>
        <begin position="1"/>
        <end position="25"/>
    </location>
</feature>
<protein>
    <submittedName>
        <fullName evidence="4">PA domain-containing protein</fullName>
    </submittedName>
</protein>
<name>A0AAW9RGX5_9GAMM</name>
<evidence type="ECO:0000256" key="2">
    <source>
        <dbReference type="SAM" id="SignalP"/>
    </source>
</evidence>
<dbReference type="Pfam" id="PF02225">
    <property type="entry name" value="PA"/>
    <property type="match status" value="1"/>
</dbReference>
<dbReference type="Gene3D" id="3.50.30.30">
    <property type="match status" value="1"/>
</dbReference>
<accession>A0AAW9RGX5</accession>
<feature type="compositionally biased region" description="Low complexity" evidence="1">
    <location>
        <begin position="46"/>
        <end position="56"/>
    </location>
</feature>
<dbReference type="EMBL" id="JAZHOG010000004">
    <property type="protein sequence ID" value="MEJ8567318.1"/>
    <property type="molecule type" value="Genomic_DNA"/>
</dbReference>
<evidence type="ECO:0000256" key="1">
    <source>
        <dbReference type="SAM" id="MobiDB-lite"/>
    </source>
</evidence>
<feature type="domain" description="PA" evidence="3">
    <location>
        <begin position="299"/>
        <end position="388"/>
    </location>
</feature>
<dbReference type="Proteomes" id="UP001359886">
    <property type="component" value="Unassembled WGS sequence"/>
</dbReference>
<keyword evidence="2" id="KW-0732">Signal</keyword>
<proteinExistence type="predicted"/>
<evidence type="ECO:0000259" key="3">
    <source>
        <dbReference type="Pfam" id="PF02225"/>
    </source>
</evidence>
<evidence type="ECO:0000313" key="4">
    <source>
        <dbReference type="EMBL" id="MEJ8567318.1"/>
    </source>
</evidence>
<feature type="region of interest" description="Disordered" evidence="1">
    <location>
        <begin position="35"/>
        <end position="56"/>
    </location>
</feature>
<organism evidence="4 5">
    <name type="scientific">Elongatibacter sediminis</name>
    <dbReference type="NCBI Taxonomy" id="3119006"/>
    <lineage>
        <taxon>Bacteria</taxon>
        <taxon>Pseudomonadati</taxon>
        <taxon>Pseudomonadota</taxon>
        <taxon>Gammaproteobacteria</taxon>
        <taxon>Chromatiales</taxon>
        <taxon>Wenzhouxiangellaceae</taxon>
        <taxon>Elongatibacter</taxon>
    </lineage>
</organism>
<reference evidence="4 5" key="1">
    <citation type="submission" date="2024-02" db="EMBL/GenBank/DDBJ databases">
        <title>A novel Wenzhouxiangellaceae bacterium, isolated from coastal sediments.</title>
        <authorList>
            <person name="Du Z.-J."/>
            <person name="Ye Y.-Q."/>
            <person name="Zhang X.-Y."/>
        </authorList>
    </citation>
    <scope>NUCLEOTIDE SEQUENCE [LARGE SCALE GENOMIC DNA]</scope>
    <source>
        <strain evidence="4 5">CH-27</strain>
    </source>
</reference>
<sequence>MKAVTAGISTVLLSLGLSAFSPLLAATIVIQNNDGPGEGFNETDSPPNGNQVGNNPGANLGEMRVNVFNAAAQRWGQLLNSAITITIAAEFNDLFCSQNSAVLGQAAATGTAANFGAGAANVAYHIALAESLAGSNLNGGSTEITATFNSAVDSGNVNCLGGGGFYYGLDGNAPDGTTPLFVVVLHELAHGLGFSQLADVGPGGTGAFTGTGGFPDPFSRNLHDLETAKSWDTMTNGERLASAINDPDLVWEGSQVTAQRTAFLDPAPEVDINAPPGIVGTHPANLGEEPTIVLPMGGVTADVVDGDALVADPCADTSGAMSGRIVLYDLPAGCSAVFPAFLAEFSGAVGVIIANTSAGGLPDMSGQITNQDVTIPYVGVMQQVGADLRANIGSANATIGESDTVLSGENQGMLRMFAPSPFVMGSSVSHWASEARPDLLMESSRGDLGFNQVDLTLPAMNDIGWSVNIDLGEIFFMHGFEDP</sequence>
<gene>
    <name evidence="4" type="ORF">V3330_06735</name>
</gene>
<dbReference type="AlphaFoldDB" id="A0AAW9RGX5"/>
<feature type="chain" id="PRO_5043443581" evidence="2">
    <location>
        <begin position="26"/>
        <end position="483"/>
    </location>
</feature>